<evidence type="ECO:0000313" key="2">
    <source>
        <dbReference type="Proteomes" id="UP001188597"/>
    </source>
</evidence>
<organism evidence="1 2">
    <name type="scientific">Escallonia herrerae</name>
    <dbReference type="NCBI Taxonomy" id="1293975"/>
    <lineage>
        <taxon>Eukaryota</taxon>
        <taxon>Viridiplantae</taxon>
        <taxon>Streptophyta</taxon>
        <taxon>Embryophyta</taxon>
        <taxon>Tracheophyta</taxon>
        <taxon>Spermatophyta</taxon>
        <taxon>Magnoliopsida</taxon>
        <taxon>eudicotyledons</taxon>
        <taxon>Gunneridae</taxon>
        <taxon>Pentapetalae</taxon>
        <taxon>asterids</taxon>
        <taxon>campanulids</taxon>
        <taxon>Escalloniales</taxon>
        <taxon>Escalloniaceae</taxon>
        <taxon>Escallonia</taxon>
    </lineage>
</organism>
<sequence>YQPQLKPLFLVTRLLYTPTKAFSANTLSSISPTTVSWTYPHFPSPFVSTTPPLMHSPWVAHGPPAVRLVIENATLTFGVDRNLVLTEVDGTVAWQTVGQALRATGPNELVSRLTAIATSNGPYSYVVEQSHSAISEPEYEGSNAFELRFGYDMKNSPSIGTYILSRPKYNSTYSMLRVDIDSNLRRSTRMSQTLIGVRGKSRMRYLTATNGVRASANCRGGVGRGACARITNARGVP</sequence>
<reference evidence="1" key="1">
    <citation type="submission" date="2022-12" db="EMBL/GenBank/DDBJ databases">
        <title>Draft genome assemblies for two species of Escallonia (Escalloniales).</title>
        <authorList>
            <person name="Chanderbali A."/>
            <person name="Dervinis C."/>
            <person name="Anghel I."/>
            <person name="Soltis D."/>
            <person name="Soltis P."/>
            <person name="Zapata F."/>
        </authorList>
    </citation>
    <scope>NUCLEOTIDE SEQUENCE</scope>
    <source>
        <strain evidence="1">UCBG64.0493</strain>
        <tissue evidence="1">Leaf</tissue>
    </source>
</reference>
<gene>
    <name evidence="1" type="ORF">RJ639_017505</name>
</gene>
<dbReference type="AlphaFoldDB" id="A0AA88VFC7"/>
<proteinExistence type="predicted"/>
<accession>A0AA88VFC7</accession>
<keyword evidence="2" id="KW-1185">Reference proteome</keyword>
<name>A0AA88VFC7_9ASTE</name>
<comment type="caution">
    <text evidence="1">The sequence shown here is derived from an EMBL/GenBank/DDBJ whole genome shotgun (WGS) entry which is preliminary data.</text>
</comment>
<protein>
    <submittedName>
        <fullName evidence="1">Uncharacterized protein</fullName>
    </submittedName>
</protein>
<dbReference type="EMBL" id="JAVXUP010001892">
    <property type="protein sequence ID" value="KAK3007219.1"/>
    <property type="molecule type" value="Genomic_DNA"/>
</dbReference>
<evidence type="ECO:0000313" key="1">
    <source>
        <dbReference type="EMBL" id="KAK3007219.1"/>
    </source>
</evidence>
<feature type="non-terminal residue" evidence="1">
    <location>
        <position position="237"/>
    </location>
</feature>
<dbReference type="Proteomes" id="UP001188597">
    <property type="component" value="Unassembled WGS sequence"/>
</dbReference>